<feature type="compositionally biased region" description="Low complexity" evidence="1">
    <location>
        <begin position="574"/>
        <end position="591"/>
    </location>
</feature>
<organism evidence="4 6">
    <name type="scientific">Orbilia oligospora</name>
    <name type="common">Nematode-trapping fungus</name>
    <name type="synonym">Arthrobotrys oligospora</name>
    <dbReference type="NCBI Taxonomy" id="2813651"/>
    <lineage>
        <taxon>Eukaryota</taxon>
        <taxon>Fungi</taxon>
        <taxon>Dikarya</taxon>
        <taxon>Ascomycota</taxon>
        <taxon>Pezizomycotina</taxon>
        <taxon>Orbiliomycetes</taxon>
        <taxon>Orbiliales</taxon>
        <taxon>Orbiliaceae</taxon>
        <taxon>Orbilia</taxon>
    </lineage>
</organism>
<dbReference type="OrthoDB" id="20821at2759"/>
<dbReference type="EMBL" id="WIWS01000084">
    <property type="protein sequence ID" value="KAF3209687.1"/>
    <property type="molecule type" value="Genomic_DNA"/>
</dbReference>
<dbReference type="PANTHER" id="PTHR21068">
    <property type="entry name" value="SPARTIN"/>
    <property type="match status" value="1"/>
</dbReference>
<dbReference type="InterPro" id="IPR009686">
    <property type="entry name" value="Senescence/spartin_C"/>
</dbReference>
<accession>A0A6G1M7N6</accession>
<dbReference type="EMBL" id="WIPF01000038">
    <property type="protein sequence ID" value="KAF3222805.1"/>
    <property type="molecule type" value="Genomic_DNA"/>
</dbReference>
<evidence type="ECO:0000313" key="7">
    <source>
        <dbReference type="Proteomes" id="UP000483672"/>
    </source>
</evidence>
<name>A0A6G1M7N6_ORBOL</name>
<dbReference type="Proteomes" id="UP000472727">
    <property type="component" value="Unassembled WGS sequence"/>
</dbReference>
<proteinExistence type="predicted"/>
<comment type="caution">
    <text evidence="4">The sequence shown here is derived from an EMBL/GenBank/DDBJ whole genome shotgun (WGS) entry which is preliminary data.</text>
</comment>
<evidence type="ECO:0000313" key="5">
    <source>
        <dbReference type="EMBL" id="KAF3222805.1"/>
    </source>
</evidence>
<dbReference type="Proteomes" id="UP000614610">
    <property type="component" value="Unassembled WGS sequence"/>
</dbReference>
<dbReference type="EMBL" id="WIWT01000105">
    <property type="protein sequence ID" value="KAF3200650.1"/>
    <property type="molecule type" value="Genomic_DNA"/>
</dbReference>
<evidence type="ECO:0000313" key="3">
    <source>
        <dbReference type="EMBL" id="KAF3200650.1"/>
    </source>
</evidence>
<dbReference type="Pfam" id="PF06911">
    <property type="entry name" value="Senescence"/>
    <property type="match status" value="1"/>
</dbReference>
<dbReference type="Proteomes" id="UP000483672">
    <property type="component" value="Unassembled WGS sequence"/>
</dbReference>
<reference evidence="6 7" key="1">
    <citation type="submission" date="2019-06" db="EMBL/GenBank/DDBJ databases">
        <authorList>
            <person name="Palmer J.M."/>
        </authorList>
    </citation>
    <scope>NUCLEOTIDE SEQUENCE [LARGE SCALE GENOMIC DNA]</scope>
    <source>
        <strain evidence="4 6">TWF106</strain>
        <strain evidence="5 7">TWF191</strain>
        <strain evidence="3">TWF679</strain>
    </source>
</reference>
<feature type="domain" description="Senescence" evidence="2">
    <location>
        <begin position="304"/>
        <end position="486"/>
    </location>
</feature>
<evidence type="ECO:0000259" key="2">
    <source>
        <dbReference type="Pfam" id="PF06911"/>
    </source>
</evidence>
<gene>
    <name evidence="4" type="ORF">TWF106_010919</name>
    <name evidence="5" type="ORF">TWF191_006619</name>
    <name evidence="3" type="ORF">TWF679_000688</name>
</gene>
<feature type="region of interest" description="Disordered" evidence="1">
    <location>
        <begin position="527"/>
        <end position="598"/>
    </location>
</feature>
<dbReference type="GO" id="GO:0051301">
    <property type="term" value="P:cell division"/>
    <property type="evidence" value="ECO:0007669"/>
    <property type="project" value="TreeGrafter"/>
</dbReference>
<dbReference type="AlphaFoldDB" id="A0A6G1M7N6"/>
<sequence>MVQRTPPQVLYEVPAINVYHLASGNETRLNEVPAPLTMLMVSTTIVDPFAETPTEEEDFYLHVQQLPNLDLPLPATTKIFRQYPRSYLIPRLDLDGGLGNCFTRIEFLEHRSQDDVDTFETILAQCTAFLENAKPPQLDQQQRSRSRSPAPVPIYSAPGGSADGYYGYNEASNNGKSSSSSKSKQKGATTRDLGGSAAGGYVPGSGTMAGEQYGYGVPTMSAPDRAPQGGRLVLVDEQDGRIVGELSEGFNVVESQGVQPGSKAPVEVSLPTDPNSHDLVIKPVTPINHDDIFGAAEHPAYSSSTIVSRAAWASKFIVTAATYAATAMESGAQKFTQKTNPVAEPLTFTPTTHERVRKIHTFTHGASGMSSKTIGKVQEVAQNIGAKMAGKVDRDGNELQKKAPTKPGLLNKSLIAFSTLADGIDAAGKHLLHSGSNAATTVVKHRYGDEAGQMAYGLTSSVKNVGLVYVDATGVSRRAVVKSVAKGMVLGKVKGGGQLVAASDGAHGNIVYPPEKNESQQTLWVPQGSVAGGSRPTTPQPYPLQHSATAPPGYTPQQYPPQNQNGGSWGGFGRSSSYEGQHQGQQQGHPQKPNDNWF</sequence>
<evidence type="ECO:0000313" key="4">
    <source>
        <dbReference type="EMBL" id="KAF3209687.1"/>
    </source>
</evidence>
<evidence type="ECO:0000256" key="1">
    <source>
        <dbReference type="SAM" id="MobiDB-lite"/>
    </source>
</evidence>
<feature type="region of interest" description="Disordered" evidence="1">
    <location>
        <begin position="133"/>
        <end position="204"/>
    </location>
</feature>
<dbReference type="PANTHER" id="PTHR21068:SF43">
    <property type="entry name" value="SPARTIN"/>
    <property type="match status" value="1"/>
</dbReference>
<feature type="compositionally biased region" description="Low complexity" evidence="1">
    <location>
        <begin position="172"/>
        <end position="182"/>
    </location>
</feature>
<feature type="compositionally biased region" description="Low complexity" evidence="1">
    <location>
        <begin position="551"/>
        <end position="566"/>
    </location>
</feature>
<dbReference type="GO" id="GO:0005886">
    <property type="term" value="C:plasma membrane"/>
    <property type="evidence" value="ECO:0007669"/>
    <property type="project" value="TreeGrafter"/>
</dbReference>
<evidence type="ECO:0000313" key="6">
    <source>
        <dbReference type="Proteomes" id="UP000472727"/>
    </source>
</evidence>
<protein>
    <recommendedName>
        <fullName evidence="2">Senescence domain-containing protein</fullName>
    </recommendedName>
</protein>
<dbReference type="InterPro" id="IPR045036">
    <property type="entry name" value="Spartin-like"/>
</dbReference>